<gene>
    <name evidence="1" type="ORF">S01H4_00721</name>
</gene>
<accession>X1A385</accession>
<sequence>MLEKIGFQAKGMYFEHEDTEYSVQILPPPPSVGAEPVKKIDSIRKGNMVLKLLSPTDSVKDRLAAYYYWNDKQSLDQAISICGDNSIDLKEVERWLKNEGMENKFEIFKRHLKR</sequence>
<reference evidence="1" key="1">
    <citation type="journal article" date="2014" name="Front. Microbiol.">
        <title>High frequency of phylogenetically diverse reductive dehalogenase-homologous genes in deep subseafloor sedimentary metagenomes.</title>
        <authorList>
            <person name="Kawai M."/>
            <person name="Futagami T."/>
            <person name="Toyoda A."/>
            <person name="Takaki Y."/>
            <person name="Nishi S."/>
            <person name="Hori S."/>
            <person name="Arai W."/>
            <person name="Tsubouchi T."/>
            <person name="Morono Y."/>
            <person name="Uchiyama I."/>
            <person name="Ito T."/>
            <person name="Fujiyama A."/>
            <person name="Inagaki F."/>
            <person name="Takami H."/>
        </authorList>
    </citation>
    <scope>NUCLEOTIDE SEQUENCE</scope>
    <source>
        <strain evidence="1">Expedition CK06-06</strain>
    </source>
</reference>
<organism evidence="1">
    <name type="scientific">marine sediment metagenome</name>
    <dbReference type="NCBI Taxonomy" id="412755"/>
    <lineage>
        <taxon>unclassified sequences</taxon>
        <taxon>metagenomes</taxon>
        <taxon>ecological metagenomes</taxon>
    </lineage>
</organism>
<dbReference type="EMBL" id="BART01000109">
    <property type="protein sequence ID" value="GAG64637.1"/>
    <property type="molecule type" value="Genomic_DNA"/>
</dbReference>
<evidence type="ECO:0000313" key="1">
    <source>
        <dbReference type="EMBL" id="GAG64637.1"/>
    </source>
</evidence>
<name>X1A385_9ZZZZ</name>
<comment type="caution">
    <text evidence="1">The sequence shown here is derived from an EMBL/GenBank/DDBJ whole genome shotgun (WGS) entry which is preliminary data.</text>
</comment>
<proteinExistence type="predicted"/>
<dbReference type="AlphaFoldDB" id="X1A385"/>
<protein>
    <submittedName>
        <fullName evidence="1">Uncharacterized protein</fullName>
    </submittedName>
</protein>